<keyword evidence="7" id="KW-0325">Glycoprotein</keyword>
<dbReference type="EMBL" id="JAWDGP010007244">
    <property type="protein sequence ID" value="KAK3727363.1"/>
    <property type="molecule type" value="Genomic_DNA"/>
</dbReference>
<evidence type="ECO:0000256" key="5">
    <source>
        <dbReference type="ARBA" id="ARBA00023136"/>
    </source>
</evidence>
<evidence type="ECO:0000256" key="3">
    <source>
        <dbReference type="ARBA" id="ARBA00022692"/>
    </source>
</evidence>
<dbReference type="GO" id="GO:0005886">
    <property type="term" value="C:plasma membrane"/>
    <property type="evidence" value="ECO:0007669"/>
    <property type="project" value="UniProtKB-SubCell"/>
</dbReference>
<dbReference type="InterPro" id="IPR052192">
    <property type="entry name" value="Insect_Ionotropic_Sensory_Rcpt"/>
</dbReference>
<evidence type="ECO:0000256" key="9">
    <source>
        <dbReference type="SAM" id="SignalP"/>
    </source>
</evidence>
<evidence type="ECO:0000256" key="1">
    <source>
        <dbReference type="ARBA" id="ARBA00004651"/>
    </source>
</evidence>
<dbReference type="GO" id="GO:0050906">
    <property type="term" value="P:detection of stimulus involved in sensory perception"/>
    <property type="evidence" value="ECO:0007669"/>
    <property type="project" value="UniProtKB-ARBA"/>
</dbReference>
<dbReference type="Gene3D" id="3.40.190.10">
    <property type="entry name" value="Periplasmic binding protein-like II"/>
    <property type="match status" value="3"/>
</dbReference>
<evidence type="ECO:0000256" key="4">
    <source>
        <dbReference type="ARBA" id="ARBA00022989"/>
    </source>
</evidence>
<dbReference type="AlphaFoldDB" id="A0AAE0XZG6"/>
<dbReference type="Proteomes" id="UP001283361">
    <property type="component" value="Unassembled WGS sequence"/>
</dbReference>
<organism evidence="11 12">
    <name type="scientific">Elysia crispata</name>
    <name type="common">lettuce slug</name>
    <dbReference type="NCBI Taxonomy" id="231223"/>
    <lineage>
        <taxon>Eukaryota</taxon>
        <taxon>Metazoa</taxon>
        <taxon>Spiralia</taxon>
        <taxon>Lophotrochozoa</taxon>
        <taxon>Mollusca</taxon>
        <taxon>Gastropoda</taxon>
        <taxon>Heterobranchia</taxon>
        <taxon>Euthyneura</taxon>
        <taxon>Panpulmonata</taxon>
        <taxon>Sacoglossa</taxon>
        <taxon>Placobranchoidea</taxon>
        <taxon>Plakobranchidae</taxon>
        <taxon>Elysia</taxon>
    </lineage>
</organism>
<evidence type="ECO:0000256" key="6">
    <source>
        <dbReference type="ARBA" id="ARBA00023170"/>
    </source>
</evidence>
<evidence type="ECO:0000256" key="7">
    <source>
        <dbReference type="ARBA" id="ARBA00023180"/>
    </source>
</evidence>
<evidence type="ECO:0000313" key="11">
    <source>
        <dbReference type="EMBL" id="KAK3727363.1"/>
    </source>
</evidence>
<comment type="subcellular location">
    <subcellularLocation>
        <location evidence="1">Cell membrane</location>
        <topology evidence="1">Multi-pass membrane protein</topology>
    </subcellularLocation>
</comment>
<dbReference type="PANTHER" id="PTHR42643">
    <property type="entry name" value="IONOTROPIC RECEPTOR 20A-RELATED"/>
    <property type="match status" value="1"/>
</dbReference>
<feature type="signal peptide" evidence="9">
    <location>
        <begin position="1"/>
        <end position="19"/>
    </location>
</feature>
<dbReference type="GO" id="GO:0015276">
    <property type="term" value="F:ligand-gated monoatomic ion channel activity"/>
    <property type="evidence" value="ECO:0007669"/>
    <property type="project" value="InterPro"/>
</dbReference>
<keyword evidence="6" id="KW-0675">Receptor</keyword>
<feature type="transmembrane region" description="Helical" evidence="8">
    <location>
        <begin position="430"/>
        <end position="454"/>
    </location>
</feature>
<feature type="domain" description="Ionotropic glutamate receptor C-terminal" evidence="10">
    <location>
        <begin position="439"/>
        <end position="570"/>
    </location>
</feature>
<evidence type="ECO:0000313" key="12">
    <source>
        <dbReference type="Proteomes" id="UP001283361"/>
    </source>
</evidence>
<keyword evidence="3 8" id="KW-0812">Transmembrane</keyword>
<keyword evidence="12" id="KW-1185">Reference proteome</keyword>
<dbReference type="PANTHER" id="PTHR42643:SF24">
    <property type="entry name" value="IONOTROPIC RECEPTOR 60A"/>
    <property type="match status" value="1"/>
</dbReference>
<dbReference type="InterPro" id="IPR001320">
    <property type="entry name" value="Iontro_rcpt_C"/>
</dbReference>
<reference evidence="11" key="1">
    <citation type="journal article" date="2023" name="G3 (Bethesda)">
        <title>A reference genome for the long-term kleptoplast-retaining sea slug Elysia crispata morphotype clarki.</title>
        <authorList>
            <person name="Eastman K.E."/>
            <person name="Pendleton A.L."/>
            <person name="Shaikh M.A."/>
            <person name="Suttiyut T."/>
            <person name="Ogas R."/>
            <person name="Tomko P."/>
            <person name="Gavelis G."/>
            <person name="Widhalm J.R."/>
            <person name="Wisecaver J.H."/>
        </authorList>
    </citation>
    <scope>NUCLEOTIDE SEQUENCE</scope>
    <source>
        <strain evidence="11">ECLA1</strain>
    </source>
</reference>
<feature type="chain" id="PRO_5042213766" description="Ionotropic glutamate receptor C-terminal domain-containing protein" evidence="9">
    <location>
        <begin position="20"/>
        <end position="718"/>
    </location>
</feature>
<evidence type="ECO:0000256" key="2">
    <source>
        <dbReference type="ARBA" id="ARBA00022475"/>
    </source>
</evidence>
<feature type="transmembrane region" description="Helical" evidence="8">
    <location>
        <begin position="685"/>
        <end position="703"/>
    </location>
</feature>
<evidence type="ECO:0000259" key="10">
    <source>
        <dbReference type="Pfam" id="PF00060"/>
    </source>
</evidence>
<dbReference type="Pfam" id="PF00060">
    <property type="entry name" value="Lig_chan"/>
    <property type="match status" value="1"/>
</dbReference>
<name>A0AAE0XZG6_9GAST</name>
<protein>
    <recommendedName>
        <fullName evidence="10">Ionotropic glutamate receptor C-terminal domain-containing protein</fullName>
    </recommendedName>
</protein>
<keyword evidence="5 8" id="KW-0472">Membrane</keyword>
<comment type="caution">
    <text evidence="11">The sequence shown here is derived from an EMBL/GenBank/DDBJ whole genome shotgun (WGS) entry which is preliminary data.</text>
</comment>
<keyword evidence="4 8" id="KW-1133">Transmembrane helix</keyword>
<evidence type="ECO:0000256" key="8">
    <source>
        <dbReference type="SAM" id="Phobius"/>
    </source>
</evidence>
<keyword evidence="2" id="KW-1003">Cell membrane</keyword>
<keyword evidence="9" id="KW-0732">Signal</keyword>
<accession>A0AAE0XZG6</accession>
<proteinExistence type="predicted"/>
<dbReference type="SUPFAM" id="SSF53850">
    <property type="entry name" value="Periplasmic binding protein-like II"/>
    <property type="match status" value="1"/>
</dbReference>
<sequence length="718" mass="81941">MTKLKHVLVLSFYVALVESSDVVGHTRFIGRSENVDQFTPGHKPVFLKLPQNVTRADMALSLREVNKWTNLLAWTREVWSFMMCQDNQHRKQNGFILIFTDELIEVMVGWEKTFSCRGVLIKVAVWRLPVFCGRQEILKVLSKSLTMETEVRSVIVASSHVDFVYLVLDIIATDMMFKWRRFLHATEYLALTTNRLAGSSNLPGHKNFPDFVTFLSAKPFGIDVAQKSRTQPMKIVLRLQWDLNPFSCRGITPANCSSRVNLTHPAVSPLNASLFSQHLRRDATVYLSSQKSVMAGMHIPTIVVVSEVDHYVFQIKDGNRSSFSGYSIAVVNLLSETLGFTAHPYPVRDHGFYGGFEETGELLGVTGYLNRREAGLSPMSMMNSALRRDYIDFLYPHVEENFFYIMYRVQLHKNQMVDAKADLVKTRTDLIYVLIGPCVAIVVGLLVFLVNGVLTKQRSICGRKNLRRLYDFHLHWLYQTTESWPHQSGRILRASWGLFCVALFTSYGALLTSNATAPQEYPQISSLEDLLRHPQFKIGIALSSSHFLTALREAEAGTTFADLWQVVYAQNQTDPLTFSANKTHHIRRVLEEEYAFLTSVPIGRLPSYVNADYTYVRFTILWNQLSQMCVPQNAFYKSEMELVLQRATETGVLSFIQMAWFPPEARLNRSRDGRRPEVGLSRFKLMKYAVATGTGLAGLSLIFENLLHFTQYLRPRIM</sequence>
<gene>
    <name evidence="11" type="ORF">RRG08_018347</name>
</gene>